<organism evidence="2">
    <name type="scientific">Cyprideis torosa</name>
    <dbReference type="NCBI Taxonomy" id="163714"/>
    <lineage>
        <taxon>Eukaryota</taxon>
        <taxon>Metazoa</taxon>
        <taxon>Ecdysozoa</taxon>
        <taxon>Arthropoda</taxon>
        <taxon>Crustacea</taxon>
        <taxon>Oligostraca</taxon>
        <taxon>Ostracoda</taxon>
        <taxon>Podocopa</taxon>
        <taxon>Podocopida</taxon>
        <taxon>Cytherocopina</taxon>
        <taxon>Cytheroidea</taxon>
        <taxon>Cytherideidae</taxon>
        <taxon>Cyprideis</taxon>
    </lineage>
</organism>
<reference evidence="2" key="1">
    <citation type="submission" date="2020-11" db="EMBL/GenBank/DDBJ databases">
        <authorList>
            <person name="Tran Van P."/>
        </authorList>
    </citation>
    <scope>NUCLEOTIDE SEQUENCE</scope>
</reference>
<feature type="region of interest" description="Disordered" evidence="1">
    <location>
        <begin position="258"/>
        <end position="284"/>
    </location>
</feature>
<accession>A0A7R8W179</accession>
<gene>
    <name evidence="2" type="ORF">CTOB1V02_LOCUS921</name>
</gene>
<protein>
    <submittedName>
        <fullName evidence="2">Uncharacterized protein</fullName>
    </submittedName>
</protein>
<evidence type="ECO:0000313" key="2">
    <source>
        <dbReference type="EMBL" id="CAD7222925.1"/>
    </source>
</evidence>
<dbReference type="EMBL" id="OB660123">
    <property type="protein sequence ID" value="CAD7222925.1"/>
    <property type="molecule type" value="Genomic_DNA"/>
</dbReference>
<sequence>MEYIKTPKSLLSLLRRKPVCTVDSISELNSDHCAISTTLELLPAFKPTSTRKSMPESSDEHLEPAGSKRSLTEQQWTQYEVDVVTKLYAIDIPRSAISCSVNTCSDHSAELDAYLSDITNALSDLMAAVVADASAAQRRKRRAAAPRCLAGWSELIGPCHANMISLHRNWLDSGGDHAHPLYATYSAARQLYHKKVRWLDVQKYRILDVQKKNHYSTESGGIGLDQFLPIWAFHLGVPSMNALLRTWRIFSELPMEGPAEGPVGSPDGPSKSCLKASEEDSTVVEDCHVSPDTKYVGKGDGDGVYA</sequence>
<dbReference type="AlphaFoldDB" id="A0A7R8W179"/>
<feature type="compositionally biased region" description="Polar residues" evidence="1">
    <location>
        <begin position="47"/>
        <end position="56"/>
    </location>
</feature>
<evidence type="ECO:0000256" key="1">
    <source>
        <dbReference type="SAM" id="MobiDB-lite"/>
    </source>
</evidence>
<name>A0A7R8W179_9CRUS</name>
<proteinExistence type="predicted"/>
<feature type="region of interest" description="Disordered" evidence="1">
    <location>
        <begin position="46"/>
        <end position="73"/>
    </location>
</feature>